<evidence type="ECO:0000256" key="3">
    <source>
        <dbReference type="ARBA" id="ARBA00023082"/>
    </source>
</evidence>
<dbReference type="GO" id="GO:0006950">
    <property type="term" value="P:response to stress"/>
    <property type="evidence" value="ECO:0007669"/>
    <property type="project" value="UniProtKB-ARBA"/>
</dbReference>
<dbReference type="InterPro" id="IPR007627">
    <property type="entry name" value="RNA_pol_sigma70_r2"/>
</dbReference>
<evidence type="ECO:0000256" key="1">
    <source>
        <dbReference type="ARBA" id="ARBA00010641"/>
    </source>
</evidence>
<dbReference type="EMBL" id="DXES01000011">
    <property type="protein sequence ID" value="HIX64723.1"/>
    <property type="molecule type" value="Genomic_DNA"/>
</dbReference>
<dbReference type="InterPro" id="IPR000838">
    <property type="entry name" value="RNA_pol_sigma70_ECF_CS"/>
</dbReference>
<keyword evidence="3 6" id="KW-0731">Sigma factor</keyword>
<dbReference type="Gene3D" id="1.10.1740.10">
    <property type="match status" value="1"/>
</dbReference>
<dbReference type="InterPro" id="IPR014284">
    <property type="entry name" value="RNA_pol_sigma-70_dom"/>
</dbReference>
<evidence type="ECO:0000256" key="4">
    <source>
        <dbReference type="ARBA" id="ARBA00023125"/>
    </source>
</evidence>
<name>A0A9D2B6H5_9FIRM</name>
<reference evidence="9" key="1">
    <citation type="journal article" date="2021" name="PeerJ">
        <title>Extensive microbial diversity within the chicken gut microbiome revealed by metagenomics and culture.</title>
        <authorList>
            <person name="Gilroy R."/>
            <person name="Ravi A."/>
            <person name="Getino M."/>
            <person name="Pursley I."/>
            <person name="Horton D.L."/>
            <person name="Alikhan N.F."/>
            <person name="Baker D."/>
            <person name="Gharbi K."/>
            <person name="Hall N."/>
            <person name="Watson M."/>
            <person name="Adriaenssens E.M."/>
            <person name="Foster-Nyarko E."/>
            <person name="Jarju S."/>
            <person name="Secka A."/>
            <person name="Antonio M."/>
            <person name="Oren A."/>
            <person name="Chaudhuri R.R."/>
            <person name="La Ragione R."/>
            <person name="Hildebrand F."/>
            <person name="Pallen M.J."/>
        </authorList>
    </citation>
    <scope>NUCLEOTIDE SEQUENCE</scope>
    <source>
        <strain evidence="9">CHK188-5543</strain>
    </source>
</reference>
<dbReference type="Proteomes" id="UP000886800">
    <property type="component" value="Unassembled WGS sequence"/>
</dbReference>
<dbReference type="SUPFAM" id="SSF88946">
    <property type="entry name" value="Sigma2 domain of RNA polymerase sigma factors"/>
    <property type="match status" value="1"/>
</dbReference>
<dbReference type="SUPFAM" id="SSF88659">
    <property type="entry name" value="Sigma3 and sigma4 domains of RNA polymerase sigma factors"/>
    <property type="match status" value="1"/>
</dbReference>
<dbReference type="Pfam" id="PF04542">
    <property type="entry name" value="Sigma70_r2"/>
    <property type="match status" value="1"/>
</dbReference>
<comment type="similarity">
    <text evidence="1 6">Belongs to the sigma-70 factor family. ECF subfamily.</text>
</comment>
<evidence type="ECO:0000313" key="9">
    <source>
        <dbReference type="EMBL" id="HIX64723.1"/>
    </source>
</evidence>
<evidence type="ECO:0000256" key="6">
    <source>
        <dbReference type="RuleBase" id="RU000716"/>
    </source>
</evidence>
<evidence type="ECO:0000313" key="10">
    <source>
        <dbReference type="Proteomes" id="UP000886800"/>
    </source>
</evidence>
<dbReference type="GO" id="GO:0016987">
    <property type="term" value="F:sigma factor activity"/>
    <property type="evidence" value="ECO:0007669"/>
    <property type="project" value="UniProtKB-KW"/>
</dbReference>
<dbReference type="AlphaFoldDB" id="A0A9D2B6H5"/>
<evidence type="ECO:0000259" key="8">
    <source>
        <dbReference type="Pfam" id="PF08281"/>
    </source>
</evidence>
<dbReference type="GO" id="GO:0003677">
    <property type="term" value="F:DNA binding"/>
    <property type="evidence" value="ECO:0007669"/>
    <property type="project" value="UniProtKB-KW"/>
</dbReference>
<evidence type="ECO:0000259" key="7">
    <source>
        <dbReference type="Pfam" id="PF04542"/>
    </source>
</evidence>
<dbReference type="Pfam" id="PF08281">
    <property type="entry name" value="Sigma70_r4_2"/>
    <property type="match status" value="1"/>
</dbReference>
<dbReference type="InterPro" id="IPR039425">
    <property type="entry name" value="RNA_pol_sigma-70-like"/>
</dbReference>
<dbReference type="NCBIfam" id="TIGR02937">
    <property type="entry name" value="sigma70-ECF"/>
    <property type="match status" value="1"/>
</dbReference>
<evidence type="ECO:0000256" key="2">
    <source>
        <dbReference type="ARBA" id="ARBA00023015"/>
    </source>
</evidence>
<keyword evidence="4 6" id="KW-0238">DNA-binding</keyword>
<feature type="domain" description="RNA polymerase sigma-70 region 2" evidence="7">
    <location>
        <begin position="23"/>
        <end position="89"/>
    </location>
</feature>
<gene>
    <name evidence="9" type="ORF">H9736_00590</name>
</gene>
<keyword evidence="5 6" id="KW-0804">Transcription</keyword>
<keyword evidence="2 6" id="KW-0805">Transcription regulation</keyword>
<dbReference type="PANTHER" id="PTHR43133:SF51">
    <property type="entry name" value="RNA POLYMERASE SIGMA FACTOR"/>
    <property type="match status" value="1"/>
</dbReference>
<sequence length="700" mass="75325">MKPDLTALVNAARQGDSTAYTALYNATAQQMLGRARAMVRSDQDALDLLQESYLYAFRSLDQLEHPEYFTTWLYRIVTNRCKNFLTRSKPRLFEVSLTNEEGEEPDREDEDITFRPDESLDYTETKRLVRQAVDSLPDDQRTCILLHYFQNLKVSQIAQALEVPENTVKSRLSYARKKLMAQFQALEKQGTKLYAVPFFPFLSWMLSESTSQLAARSLDGLLPPILGGLSAGTAAAGAAAASGAAATAETAAASGGAAAAAATGEAAAAGTAAATGASAAATAAGTTHAGLLGAAGTKAVAGIVAAAVVAGGGVAASRLLHQEPPEEPAASQVEVLPEGYVFWQELTDPAGTLDPAAYHVRLGISEPAVVQEYYPETQELYITVPEGGTVTFSWLPSFEDAAGGVAPYDLQGDDPLLYWTAADREDPLYGGEGTKRDEETGAYFYYGPLVLDAQTGSAQDTQAGLSQTVTFSGDGAFYLNAGWSAQTEAGQAAITPTIYIKTTRQPSNPLSFQVEMPSLYNPDQYTRDLCVTEPAQVTDCDLETQTIYITAHVGDEFEFGSVKKVTRPALTLAELKAEYKGENPTPWKEYPSGSFGGSGWSNGPADPEQIAYGTNSVFVRVVTPDGAMQTPEGEEYSPVVERIAHYPGDYNGPIRAVNPGTVAFIEWHLQSAKTEEGQWYSEPQPPQWEFRISYVITVLP</sequence>
<reference evidence="9" key="2">
    <citation type="submission" date="2021-04" db="EMBL/GenBank/DDBJ databases">
        <authorList>
            <person name="Gilroy R."/>
        </authorList>
    </citation>
    <scope>NUCLEOTIDE SEQUENCE</scope>
    <source>
        <strain evidence="9">CHK188-5543</strain>
    </source>
</reference>
<dbReference type="InterPro" id="IPR013249">
    <property type="entry name" value="RNA_pol_sigma70_r4_t2"/>
</dbReference>
<dbReference type="PANTHER" id="PTHR43133">
    <property type="entry name" value="RNA POLYMERASE ECF-TYPE SIGMA FACTO"/>
    <property type="match status" value="1"/>
</dbReference>
<dbReference type="Gene3D" id="1.10.10.10">
    <property type="entry name" value="Winged helix-like DNA-binding domain superfamily/Winged helix DNA-binding domain"/>
    <property type="match status" value="1"/>
</dbReference>
<organism evidence="9 10">
    <name type="scientific">Candidatus Anaerotruncus excrementipullorum</name>
    <dbReference type="NCBI Taxonomy" id="2838465"/>
    <lineage>
        <taxon>Bacteria</taxon>
        <taxon>Bacillati</taxon>
        <taxon>Bacillota</taxon>
        <taxon>Clostridia</taxon>
        <taxon>Eubacteriales</taxon>
        <taxon>Oscillospiraceae</taxon>
        <taxon>Anaerotruncus</taxon>
    </lineage>
</organism>
<dbReference type="CDD" id="cd06171">
    <property type="entry name" value="Sigma70_r4"/>
    <property type="match status" value="1"/>
</dbReference>
<proteinExistence type="inferred from homology"/>
<dbReference type="InterPro" id="IPR013324">
    <property type="entry name" value="RNA_pol_sigma_r3/r4-like"/>
</dbReference>
<dbReference type="InterPro" id="IPR013325">
    <property type="entry name" value="RNA_pol_sigma_r2"/>
</dbReference>
<protein>
    <recommendedName>
        <fullName evidence="6">RNA polymerase sigma factor</fullName>
    </recommendedName>
</protein>
<accession>A0A9D2B6H5</accession>
<evidence type="ECO:0000256" key="5">
    <source>
        <dbReference type="ARBA" id="ARBA00023163"/>
    </source>
</evidence>
<feature type="domain" description="RNA polymerase sigma factor 70 region 4 type 2" evidence="8">
    <location>
        <begin position="127"/>
        <end position="179"/>
    </location>
</feature>
<dbReference type="InterPro" id="IPR036388">
    <property type="entry name" value="WH-like_DNA-bd_sf"/>
</dbReference>
<comment type="caution">
    <text evidence="9">The sequence shown here is derived from an EMBL/GenBank/DDBJ whole genome shotgun (WGS) entry which is preliminary data.</text>
</comment>
<dbReference type="GO" id="GO:0006352">
    <property type="term" value="P:DNA-templated transcription initiation"/>
    <property type="evidence" value="ECO:0007669"/>
    <property type="project" value="InterPro"/>
</dbReference>
<dbReference type="PROSITE" id="PS01063">
    <property type="entry name" value="SIGMA70_ECF"/>
    <property type="match status" value="1"/>
</dbReference>